<evidence type="ECO:0000313" key="2">
    <source>
        <dbReference type="EMBL" id="PKK91777.1"/>
    </source>
</evidence>
<evidence type="ECO:0000256" key="1">
    <source>
        <dbReference type="SAM" id="Phobius"/>
    </source>
</evidence>
<keyword evidence="1" id="KW-1133">Transmembrane helix</keyword>
<dbReference type="AlphaFoldDB" id="A0A2N1PTV1"/>
<dbReference type="EMBL" id="PGXC01000002">
    <property type="protein sequence ID" value="PKK91777.1"/>
    <property type="molecule type" value="Genomic_DNA"/>
</dbReference>
<proteinExistence type="predicted"/>
<feature type="transmembrane region" description="Helical" evidence="1">
    <location>
        <begin position="21"/>
        <end position="39"/>
    </location>
</feature>
<organism evidence="2 3">
    <name type="scientific">Candidatus Wallbacteria bacterium HGW-Wallbacteria-1</name>
    <dbReference type="NCBI Taxonomy" id="2013854"/>
    <lineage>
        <taxon>Bacteria</taxon>
        <taxon>Candidatus Walliibacteriota</taxon>
    </lineage>
</organism>
<comment type="caution">
    <text evidence="2">The sequence shown here is derived from an EMBL/GenBank/DDBJ whole genome shotgun (WGS) entry which is preliminary data.</text>
</comment>
<dbReference type="Pfam" id="PF07963">
    <property type="entry name" value="N_methyl"/>
    <property type="match status" value="1"/>
</dbReference>
<reference evidence="2 3" key="1">
    <citation type="journal article" date="2017" name="ISME J.">
        <title>Potential for microbial H2 and metal transformations associated with novel bacteria and archaea in deep terrestrial subsurface sediments.</title>
        <authorList>
            <person name="Hernsdorf A.W."/>
            <person name="Amano Y."/>
            <person name="Miyakawa K."/>
            <person name="Ise K."/>
            <person name="Suzuki Y."/>
            <person name="Anantharaman K."/>
            <person name="Probst A."/>
            <person name="Burstein D."/>
            <person name="Thomas B.C."/>
            <person name="Banfield J.F."/>
        </authorList>
    </citation>
    <scope>NUCLEOTIDE SEQUENCE [LARGE SCALE GENOMIC DNA]</scope>
    <source>
        <strain evidence="2">HGW-Wallbacteria-1</strain>
    </source>
</reference>
<dbReference type="InterPro" id="IPR012902">
    <property type="entry name" value="N_methyl_site"/>
</dbReference>
<dbReference type="NCBIfam" id="TIGR02532">
    <property type="entry name" value="IV_pilin_GFxxxE"/>
    <property type="match status" value="1"/>
</dbReference>
<dbReference type="Proteomes" id="UP000233256">
    <property type="component" value="Unassembled WGS sequence"/>
</dbReference>
<accession>A0A2N1PTV1</accession>
<name>A0A2N1PTV1_9BACT</name>
<gene>
    <name evidence="2" type="ORF">CVV64_03695</name>
</gene>
<evidence type="ECO:0008006" key="4">
    <source>
        <dbReference type="Google" id="ProtNLM"/>
    </source>
</evidence>
<keyword evidence="1" id="KW-0812">Transmembrane</keyword>
<protein>
    <recommendedName>
        <fullName evidence="4">Type II secretion system protein J</fullName>
    </recommendedName>
</protein>
<evidence type="ECO:0000313" key="3">
    <source>
        <dbReference type="Proteomes" id="UP000233256"/>
    </source>
</evidence>
<sequence>MQRIINFRRSDRRRGFTLAELTVASAVLGIMSIALFNVMSNHLGAWNRGNTSMRLRHEVQKVVKSLYNDFRSINPSFYMDESYNIWFQGEDRRNMKLNTLKLIDGDSDLTNGCERLQYQYQLVEPFGQKRRIEYYMGSLDPADDTLYLIREMDGKPAILSKCVPRISFERYPYDKRQVLVEATVRVTDNKGANPKEETINLVLRIDHSYMIVE</sequence>
<keyword evidence="1" id="KW-0472">Membrane</keyword>